<reference evidence="1 2" key="1">
    <citation type="journal article" date="2014" name="Genome Announc.">
        <title>Draft genome sequences of eight enterohepatic helicobacter species isolated from both laboratory and wild rodents.</title>
        <authorList>
            <person name="Sheh A."/>
            <person name="Shen Z."/>
            <person name="Fox J.G."/>
        </authorList>
    </citation>
    <scope>NUCLEOTIDE SEQUENCE [LARGE SCALE GENOMIC DNA]</scope>
    <source>
        <strain evidence="1 2">ATCC 49320</strain>
    </source>
</reference>
<evidence type="ECO:0000313" key="1">
    <source>
        <dbReference type="EMBL" id="TLE08161.1"/>
    </source>
</evidence>
<dbReference type="PANTHER" id="PTHR38453">
    <property type="entry name" value="CYTOPLASMIC PROTEIN-RELATED"/>
    <property type="match status" value="1"/>
</dbReference>
<evidence type="ECO:0000313" key="2">
    <source>
        <dbReference type="Proteomes" id="UP000029857"/>
    </source>
</evidence>
<dbReference type="RefSeq" id="WP_080732257.1">
    <property type="nucleotide sequence ID" value="NZ_CAMCCI010000076.1"/>
</dbReference>
<dbReference type="Proteomes" id="UP000029857">
    <property type="component" value="Unassembled WGS sequence"/>
</dbReference>
<dbReference type="Pfam" id="PF04328">
    <property type="entry name" value="Sel_put"/>
    <property type="match status" value="1"/>
</dbReference>
<dbReference type="InterPro" id="IPR007423">
    <property type="entry name" value="Sel_put"/>
</dbReference>
<organism evidence="1 2">
    <name type="scientific">Helicobacter bilis</name>
    <dbReference type="NCBI Taxonomy" id="37372"/>
    <lineage>
        <taxon>Bacteria</taxon>
        <taxon>Pseudomonadati</taxon>
        <taxon>Campylobacterota</taxon>
        <taxon>Epsilonproteobacteria</taxon>
        <taxon>Campylobacterales</taxon>
        <taxon>Helicobacteraceae</taxon>
        <taxon>Helicobacter</taxon>
    </lineage>
</organism>
<dbReference type="AlphaFoldDB" id="A0A4U8U557"/>
<dbReference type="PANTHER" id="PTHR38453:SF1">
    <property type="entry name" value="CYTOPLASMIC PROTEIN"/>
    <property type="match status" value="1"/>
</dbReference>
<comment type="caution">
    <text evidence="1">The sequence shown here is derived from an EMBL/GenBank/DDBJ whole genome shotgun (WGS) entry which is preliminary data.</text>
</comment>
<dbReference type="EMBL" id="JRPJ02000058">
    <property type="protein sequence ID" value="TLE08161.1"/>
    <property type="molecule type" value="Genomic_DNA"/>
</dbReference>
<protein>
    <submittedName>
        <fullName evidence="1">YbdD/YjiX family protein</fullName>
    </submittedName>
</protein>
<gene>
    <name evidence="1" type="ORF">LS79_010495</name>
</gene>
<name>A0A4U8U557_9HELI</name>
<accession>A0A4U8U557</accession>
<proteinExistence type="predicted"/>
<sequence length="104" mass="12484">MGSKDTQKTPNAINTQDSLCQDSLHGEYKEKQQKDIVLSLFQFCFKWYKDSERFFHLLVGLPSYEKYLDYHKKYHPHCTPKTRKEFFMDSQNKRYSRDGAKKCC</sequence>